<sequence length="1694" mass="194566">MGNTIKRERGPVLTTECPVTLREAVRLNQWDRVSDIIRPYSNAKLEWAVEEACTWTTDEFLAMVDYVTDDKKNKNTSCLYDTYPMLREAVLRRQWKCVKLLLTEKTSTSYLWDGRNTLFAVEEVCRHAGDTDFEEIAESFPRTHLIMMLSEAVERRLWNTVCKVIERTREVDRRDAGDIDQRWAVVEVCRFANDDQVSKIVTYCDTGEITFVLRDSVMRGLWERVIKLLVEIKNARIDGVRATQRWAVQEACKHAYGDQVSQIISICDTDQINHALTVVVKNGLWKSLRKLLVAIKNARIEGVPDTQRWAVEVACIRANDDQVSQILSICHTDQINHALTVVVKNGLWKRVIKLLVEIKNARIDGVHDTQRWAVEEACRRANDDQVSQIISICDTDQINHALTVVVKEGLWKRVIKLLVEIKNARIDGIGDTQRWAVEEACRRANDDQVSQIISICDTDQINHLLTDFVQEGLWESVTKLLVEIKNARIDGVHATQRWAVEEVCRRANAYQVSQIISICDTDQINHALTAAVNQGLWKMVKELFVGIKNARIDGVRATQRWAVEEACKHANDEDFQEMSDWCESAQLNLVLTEAVKRGLFSTACKLIQWIKYDAITSTSDTLIWSNREARKRIDDHRLAEKVDDLYNALTEAAKRGLWKMVGKLLATMQKTGTGGISYTEIWAVEEACKDADDDDFESIAEFCANTQVNSVLTEAIKRGLWNTVSKLIERIREFSISDAGDIQRFAVEEACKRADDTGLITLSRAVSITHLAPITIELYRRGMDDVAYDRLSPKLKNKGPGELFSVWAQLFLGSLSTGCCDLQSHSEKEMLQMFELTSSFNDTLLSKIFQQLKFVLDKNNRQHLTNASGELWSNMRSVFKAGSAREGDVYVHFFVWCLNKQGHCTSLSQVSPALIASQTVNPALQRLARTSMWEETRRWYLQFLVEEKLWDIVKELADHSLYDDQRGWALGQALYDKRWDVMVVLADHGLTDEQLRKVYRQVAKHADWHTVRQLFERGVDMRVVCEELMAANPSRERPPSRERIERLRNMGEDVTELEAEYRERCEHYAKIEADHKRRCKELARLETELSEKEANLLYLLHNKNWYAVLCKVFQNATEEQVTMTLQHAIQHDAWHVVMQLVRLGMDTAQRDSLFSEVIRRRQWGVGRALLERGVSVELSRAALPQLMVADQWILVARVMELSLDDTERRRVMQAALDKKEGSVVAHGISVMEGRLSVEEREVMFDQALSQGVWQGVKRLVEEKDDTGMAQSDKALVAAVEQHRWDMVDHCDKHGADINKRDAEGDTLLHKNTRREDWDTVEGLLHHGADTNLSDSEGYSAFHNVVESAVRYSDDTATWDTVNTFVKFHGDISLPDPRGQTPLRKIISDSGDYRRKSRVYRGDILDCALTWGGNVDWTENYKGKTALHVLCQAGLWDSMRYIVARGGDPLAVTDDGKTSLIVAVEYHMEIPDGYKRRYGFKEGERKWKAEVWGCRQKLVAEFIKMGISTHQPHITDRYRSTSSSSVYVSIEKRDIVVLHMVYESGACSHRELHRVLHETPSPPGYPSDGSLYYEEHFVKHQKEKTQFRRCISYINNIACNPRSLKSLCRLVISHHIGIWTPRRRQRRVNQLPFPDPMKDYVMFSDLVDPEYSKDMVLQEEEFDTDSDNDLDLVTLQYDTSFASETEDSNIDTDFE</sequence>
<dbReference type="PROSITE" id="PS50297">
    <property type="entry name" value="ANK_REP_REGION"/>
    <property type="match status" value="1"/>
</dbReference>
<keyword evidence="2" id="KW-0175">Coiled coil</keyword>
<dbReference type="CDD" id="cd03716">
    <property type="entry name" value="SOCS_ASB_like"/>
    <property type="match status" value="1"/>
</dbReference>
<dbReference type="InterPro" id="IPR036036">
    <property type="entry name" value="SOCS_box-like_dom_sf"/>
</dbReference>
<feature type="domain" description="SOCS box" evidence="3">
    <location>
        <begin position="1599"/>
        <end position="1640"/>
    </location>
</feature>
<evidence type="ECO:0000313" key="4">
    <source>
        <dbReference type="EMBL" id="KAK7481767.1"/>
    </source>
</evidence>
<protein>
    <recommendedName>
        <fullName evidence="3">SOCS box domain-containing protein</fullName>
    </recommendedName>
</protein>
<feature type="repeat" description="ANK" evidence="1">
    <location>
        <begin position="1303"/>
        <end position="1335"/>
    </location>
</feature>
<dbReference type="Gene3D" id="1.25.40.20">
    <property type="entry name" value="Ankyrin repeat-containing domain"/>
    <property type="match status" value="2"/>
</dbReference>
<name>A0ABD0K3Y6_9CAEN</name>
<dbReference type="PANTHER" id="PTHR24121:SF23">
    <property type="entry name" value="NO MECHANORECEPTOR POTENTIAL C, ISOFORM H"/>
    <property type="match status" value="1"/>
</dbReference>
<dbReference type="PANTHER" id="PTHR24121">
    <property type="entry name" value="NO MECHANORECEPTOR POTENTIAL C, ISOFORM D-RELATED"/>
    <property type="match status" value="1"/>
</dbReference>
<dbReference type="Proteomes" id="UP001519460">
    <property type="component" value="Unassembled WGS sequence"/>
</dbReference>
<keyword evidence="1" id="KW-0040">ANK repeat</keyword>
<dbReference type="SMART" id="SM00969">
    <property type="entry name" value="SOCS_box"/>
    <property type="match status" value="1"/>
</dbReference>
<evidence type="ECO:0000313" key="5">
    <source>
        <dbReference type="Proteomes" id="UP001519460"/>
    </source>
</evidence>
<dbReference type="SMART" id="SM00248">
    <property type="entry name" value="ANK"/>
    <property type="match status" value="6"/>
</dbReference>
<proteinExistence type="predicted"/>
<dbReference type="PROSITE" id="PS50088">
    <property type="entry name" value="ANK_REPEAT"/>
    <property type="match status" value="1"/>
</dbReference>
<keyword evidence="5" id="KW-1185">Reference proteome</keyword>
<dbReference type="InterPro" id="IPR036770">
    <property type="entry name" value="Ankyrin_rpt-contain_sf"/>
</dbReference>
<reference evidence="4 5" key="1">
    <citation type="journal article" date="2023" name="Sci. Data">
        <title>Genome assembly of the Korean intertidal mud-creeper Batillaria attramentaria.</title>
        <authorList>
            <person name="Patra A.K."/>
            <person name="Ho P.T."/>
            <person name="Jun S."/>
            <person name="Lee S.J."/>
            <person name="Kim Y."/>
            <person name="Won Y.J."/>
        </authorList>
    </citation>
    <scope>NUCLEOTIDE SEQUENCE [LARGE SCALE GENOMIC DNA]</scope>
    <source>
        <strain evidence="4">Wonlab-2016</strain>
    </source>
</reference>
<evidence type="ECO:0000259" key="3">
    <source>
        <dbReference type="PROSITE" id="PS50225"/>
    </source>
</evidence>
<feature type="coiled-coil region" evidence="2">
    <location>
        <begin position="1075"/>
        <end position="1102"/>
    </location>
</feature>
<evidence type="ECO:0000256" key="2">
    <source>
        <dbReference type="SAM" id="Coils"/>
    </source>
</evidence>
<evidence type="ECO:0000256" key="1">
    <source>
        <dbReference type="PROSITE-ProRule" id="PRU00023"/>
    </source>
</evidence>
<gene>
    <name evidence="4" type="ORF">BaRGS_00027015</name>
</gene>
<dbReference type="Pfam" id="PF07525">
    <property type="entry name" value="SOCS_box"/>
    <property type="match status" value="1"/>
</dbReference>
<dbReference type="InterPro" id="IPR001496">
    <property type="entry name" value="SOCS_box"/>
</dbReference>
<dbReference type="EMBL" id="JACVVK020000257">
    <property type="protein sequence ID" value="KAK7481767.1"/>
    <property type="molecule type" value="Genomic_DNA"/>
</dbReference>
<dbReference type="SUPFAM" id="SSF158235">
    <property type="entry name" value="SOCS box-like"/>
    <property type="match status" value="1"/>
</dbReference>
<dbReference type="PROSITE" id="PS50225">
    <property type="entry name" value="SOCS"/>
    <property type="match status" value="1"/>
</dbReference>
<accession>A0ABD0K3Y6</accession>
<dbReference type="InterPro" id="IPR002110">
    <property type="entry name" value="Ankyrin_rpt"/>
</dbReference>
<comment type="caution">
    <text evidence="4">The sequence shown here is derived from an EMBL/GenBank/DDBJ whole genome shotgun (WGS) entry which is preliminary data.</text>
</comment>
<organism evidence="4 5">
    <name type="scientific">Batillaria attramentaria</name>
    <dbReference type="NCBI Taxonomy" id="370345"/>
    <lineage>
        <taxon>Eukaryota</taxon>
        <taxon>Metazoa</taxon>
        <taxon>Spiralia</taxon>
        <taxon>Lophotrochozoa</taxon>
        <taxon>Mollusca</taxon>
        <taxon>Gastropoda</taxon>
        <taxon>Caenogastropoda</taxon>
        <taxon>Sorbeoconcha</taxon>
        <taxon>Cerithioidea</taxon>
        <taxon>Batillariidae</taxon>
        <taxon>Batillaria</taxon>
    </lineage>
</organism>
<dbReference type="SUPFAM" id="SSF48403">
    <property type="entry name" value="Ankyrin repeat"/>
    <property type="match status" value="2"/>
</dbReference>